<dbReference type="Proteomes" id="UP000198862">
    <property type="component" value="Unassembled WGS sequence"/>
</dbReference>
<accession>A0A1I1RAU3</accession>
<protein>
    <submittedName>
        <fullName evidence="1">Uncharacterized protein</fullName>
    </submittedName>
</protein>
<dbReference type="OrthoDB" id="6370513at2"/>
<dbReference type="STRING" id="1123010.SAMN02745724_04170"/>
<sequence>MNKDFILQRICIFSEKEIDPNSDEQVINILKDKFNIYLPQRQTLNESLTASCSVHEIVYLLLQYRSSS</sequence>
<evidence type="ECO:0000313" key="1">
    <source>
        <dbReference type="EMBL" id="SFD31494.1"/>
    </source>
</evidence>
<dbReference type="EMBL" id="FOLO01000048">
    <property type="protein sequence ID" value="SFD31494.1"/>
    <property type="molecule type" value="Genomic_DNA"/>
</dbReference>
<evidence type="ECO:0000313" key="2">
    <source>
        <dbReference type="Proteomes" id="UP000198862"/>
    </source>
</evidence>
<gene>
    <name evidence="1" type="ORF">SAMN02745724_04170</name>
</gene>
<name>A0A1I1RAU3_9GAMM</name>
<proteinExistence type="predicted"/>
<organism evidence="1 2">
    <name type="scientific">Pseudoalteromonas denitrificans DSM 6059</name>
    <dbReference type="NCBI Taxonomy" id="1123010"/>
    <lineage>
        <taxon>Bacteria</taxon>
        <taxon>Pseudomonadati</taxon>
        <taxon>Pseudomonadota</taxon>
        <taxon>Gammaproteobacteria</taxon>
        <taxon>Alteromonadales</taxon>
        <taxon>Pseudoalteromonadaceae</taxon>
        <taxon>Pseudoalteromonas</taxon>
    </lineage>
</organism>
<keyword evidence="2" id="KW-1185">Reference proteome</keyword>
<dbReference type="AlphaFoldDB" id="A0A1I1RAU3"/>
<reference evidence="1 2" key="1">
    <citation type="submission" date="2016-10" db="EMBL/GenBank/DDBJ databases">
        <authorList>
            <person name="de Groot N.N."/>
        </authorList>
    </citation>
    <scope>NUCLEOTIDE SEQUENCE [LARGE SCALE GENOMIC DNA]</scope>
    <source>
        <strain evidence="1 2">DSM 6059</strain>
    </source>
</reference>